<feature type="compositionally biased region" description="Basic and acidic residues" evidence="1">
    <location>
        <begin position="83"/>
        <end position="115"/>
    </location>
</feature>
<evidence type="ECO:0000256" key="1">
    <source>
        <dbReference type="SAM" id="MobiDB-lite"/>
    </source>
</evidence>
<organism evidence="2 3">
    <name type="scientific">Meloidogyne graminicola</name>
    <dbReference type="NCBI Taxonomy" id="189291"/>
    <lineage>
        <taxon>Eukaryota</taxon>
        <taxon>Metazoa</taxon>
        <taxon>Ecdysozoa</taxon>
        <taxon>Nematoda</taxon>
        <taxon>Chromadorea</taxon>
        <taxon>Rhabditida</taxon>
        <taxon>Tylenchina</taxon>
        <taxon>Tylenchomorpha</taxon>
        <taxon>Tylenchoidea</taxon>
        <taxon>Meloidogynidae</taxon>
        <taxon>Meloidogyninae</taxon>
        <taxon>Meloidogyne</taxon>
    </lineage>
</organism>
<sequence>MGKNRKNIIISACAINGINCTCHYIIRRTKRLSRMEEYESAMREWEENRPPGSASAGSDIHPFEKYKRKFEERESSKLSDSGDSIKVENKIKEEEEKPIKIKEKEREEKEMEEVKNNIQPGPKKLLKIIFFYK</sequence>
<accession>A0A8S9ZDP2</accession>
<evidence type="ECO:0000313" key="2">
    <source>
        <dbReference type="EMBL" id="KAF7629831.1"/>
    </source>
</evidence>
<reference evidence="2" key="1">
    <citation type="journal article" date="2020" name="Ecol. Evol.">
        <title>Genome structure and content of the rice root-knot nematode (Meloidogyne graminicola).</title>
        <authorList>
            <person name="Phan N.T."/>
            <person name="Danchin E.G.J."/>
            <person name="Klopp C."/>
            <person name="Perfus-Barbeoch L."/>
            <person name="Kozlowski D.K."/>
            <person name="Koutsovoulos G.D."/>
            <person name="Lopez-Roques C."/>
            <person name="Bouchez O."/>
            <person name="Zahm M."/>
            <person name="Besnard G."/>
            <person name="Bellafiore S."/>
        </authorList>
    </citation>
    <scope>NUCLEOTIDE SEQUENCE</scope>
    <source>
        <strain evidence="2">VN-18</strain>
    </source>
</reference>
<dbReference type="EMBL" id="JABEBT010000140">
    <property type="protein sequence ID" value="KAF7629831.1"/>
    <property type="molecule type" value="Genomic_DNA"/>
</dbReference>
<protein>
    <submittedName>
        <fullName evidence="2">Uncharacterized protein</fullName>
    </submittedName>
</protein>
<feature type="compositionally biased region" description="Basic and acidic residues" evidence="1">
    <location>
        <begin position="37"/>
        <end position="49"/>
    </location>
</feature>
<feature type="region of interest" description="Disordered" evidence="1">
    <location>
        <begin position="37"/>
        <end position="115"/>
    </location>
</feature>
<dbReference type="Proteomes" id="UP000605970">
    <property type="component" value="Unassembled WGS sequence"/>
</dbReference>
<comment type="caution">
    <text evidence="2">The sequence shown here is derived from an EMBL/GenBank/DDBJ whole genome shotgun (WGS) entry which is preliminary data.</text>
</comment>
<feature type="compositionally biased region" description="Basic and acidic residues" evidence="1">
    <location>
        <begin position="61"/>
        <end position="77"/>
    </location>
</feature>
<keyword evidence="3" id="KW-1185">Reference proteome</keyword>
<name>A0A8S9ZDP2_9BILA</name>
<dbReference type="AlphaFoldDB" id="A0A8S9ZDP2"/>
<gene>
    <name evidence="2" type="ORF">Mgra_00009157</name>
</gene>
<evidence type="ECO:0000313" key="3">
    <source>
        <dbReference type="Proteomes" id="UP000605970"/>
    </source>
</evidence>
<proteinExistence type="predicted"/>